<feature type="region of interest" description="Disordered" evidence="3">
    <location>
        <begin position="180"/>
        <end position="221"/>
    </location>
</feature>
<dbReference type="CDD" id="cd04496">
    <property type="entry name" value="SSB_OBF"/>
    <property type="match status" value="1"/>
</dbReference>
<dbReference type="GO" id="GO:0042645">
    <property type="term" value="C:mitochondrial nucleoid"/>
    <property type="evidence" value="ECO:0007669"/>
    <property type="project" value="TreeGrafter"/>
</dbReference>
<proteinExistence type="predicted"/>
<evidence type="ECO:0000256" key="2">
    <source>
        <dbReference type="PROSITE-ProRule" id="PRU00252"/>
    </source>
</evidence>
<dbReference type="AlphaFoldDB" id="A0AAV2EBE0"/>
<keyword evidence="5" id="KW-1185">Reference proteome</keyword>
<evidence type="ECO:0000313" key="5">
    <source>
        <dbReference type="Proteomes" id="UP001497516"/>
    </source>
</evidence>
<gene>
    <name evidence="4" type="ORF">LTRI10_LOCUS24427</name>
</gene>
<feature type="region of interest" description="Disordered" evidence="3">
    <location>
        <begin position="284"/>
        <end position="307"/>
    </location>
</feature>
<evidence type="ECO:0000256" key="3">
    <source>
        <dbReference type="SAM" id="MobiDB-lite"/>
    </source>
</evidence>
<dbReference type="GO" id="GO:0006264">
    <property type="term" value="P:mitochondrial DNA replication"/>
    <property type="evidence" value="ECO:0007669"/>
    <property type="project" value="TreeGrafter"/>
</dbReference>
<feature type="compositionally biased region" description="Basic and acidic residues" evidence="3">
    <location>
        <begin position="284"/>
        <end position="296"/>
    </location>
</feature>
<organism evidence="4 5">
    <name type="scientific">Linum trigynum</name>
    <dbReference type="NCBI Taxonomy" id="586398"/>
    <lineage>
        <taxon>Eukaryota</taxon>
        <taxon>Viridiplantae</taxon>
        <taxon>Streptophyta</taxon>
        <taxon>Embryophyta</taxon>
        <taxon>Tracheophyta</taxon>
        <taxon>Spermatophyta</taxon>
        <taxon>Magnoliopsida</taxon>
        <taxon>eudicotyledons</taxon>
        <taxon>Gunneridae</taxon>
        <taxon>Pentapetalae</taxon>
        <taxon>rosids</taxon>
        <taxon>fabids</taxon>
        <taxon>Malpighiales</taxon>
        <taxon>Linaceae</taxon>
        <taxon>Linum</taxon>
    </lineage>
</organism>
<feature type="compositionally biased region" description="Low complexity" evidence="3">
    <location>
        <begin position="210"/>
        <end position="220"/>
    </location>
</feature>
<name>A0AAV2EBE0_9ROSI</name>
<dbReference type="PROSITE" id="PS50935">
    <property type="entry name" value="SSB"/>
    <property type="match status" value="1"/>
</dbReference>
<evidence type="ECO:0000256" key="1">
    <source>
        <dbReference type="ARBA" id="ARBA00023125"/>
    </source>
</evidence>
<dbReference type="InterPro" id="IPR012340">
    <property type="entry name" value="NA-bd_OB-fold"/>
</dbReference>
<sequence>MALERLAAVSFSSKVSFCIPVNPLASGNSTGSSLFTARRPGYKPLGFNRRFKCSADYRGYDQYNQAVVGYERPAEIPWNKELANGVQLIGVVGAPVEIKNLASGKVVAWTRLGFKKSAADTCWINLTFWDELAQTAFQHVQKGNQIYVSGRLISDTVENEDGKVQTYYKVVVQQFNFIERNGSSSSSPSSPSSSSYDEEFNMNASGRKFNNNSNNNNTSNMGSIEEQWQAFFASPYEWWDNRKNKRNPKYPDFKHKDTGESLWVEGRYNPSWVKSQLAILDEKMGSVQDENGRKDLSPLGSDEFLSF</sequence>
<dbReference type="PANTHER" id="PTHR10302">
    <property type="entry name" value="SINGLE-STRANDED DNA-BINDING PROTEIN"/>
    <property type="match status" value="1"/>
</dbReference>
<protein>
    <submittedName>
        <fullName evidence="4">Uncharacterized protein</fullName>
    </submittedName>
</protein>
<feature type="compositionally biased region" description="Low complexity" evidence="3">
    <location>
        <begin position="183"/>
        <end position="195"/>
    </location>
</feature>
<dbReference type="Pfam" id="PF00436">
    <property type="entry name" value="SSB"/>
    <property type="match status" value="1"/>
</dbReference>
<dbReference type="EMBL" id="OZ034817">
    <property type="protein sequence ID" value="CAL1383139.1"/>
    <property type="molecule type" value="Genomic_DNA"/>
</dbReference>
<dbReference type="Proteomes" id="UP001497516">
    <property type="component" value="Chromosome 4"/>
</dbReference>
<keyword evidence="1 2" id="KW-0238">DNA-binding</keyword>
<evidence type="ECO:0000313" key="4">
    <source>
        <dbReference type="EMBL" id="CAL1383139.1"/>
    </source>
</evidence>
<accession>A0AAV2EBE0</accession>
<dbReference type="NCBIfam" id="TIGR00621">
    <property type="entry name" value="ssb"/>
    <property type="match status" value="1"/>
</dbReference>
<reference evidence="4 5" key="1">
    <citation type="submission" date="2024-04" db="EMBL/GenBank/DDBJ databases">
        <authorList>
            <person name="Fracassetti M."/>
        </authorList>
    </citation>
    <scope>NUCLEOTIDE SEQUENCE [LARGE SCALE GENOMIC DNA]</scope>
</reference>
<dbReference type="InterPro" id="IPR011344">
    <property type="entry name" value="ssDNA-bd"/>
</dbReference>
<dbReference type="GO" id="GO:0003697">
    <property type="term" value="F:single-stranded DNA binding"/>
    <property type="evidence" value="ECO:0007669"/>
    <property type="project" value="InterPro"/>
</dbReference>
<dbReference type="InterPro" id="IPR000424">
    <property type="entry name" value="Primosome_PriB/ssb"/>
</dbReference>
<dbReference type="SUPFAM" id="SSF50249">
    <property type="entry name" value="Nucleic acid-binding proteins"/>
    <property type="match status" value="1"/>
</dbReference>
<dbReference type="Gene3D" id="2.40.50.140">
    <property type="entry name" value="Nucleic acid-binding proteins"/>
    <property type="match status" value="1"/>
</dbReference>
<dbReference type="PANTHER" id="PTHR10302:SF0">
    <property type="entry name" value="SINGLE-STRANDED DNA-BINDING PROTEIN, MITOCHONDRIAL"/>
    <property type="match status" value="1"/>
</dbReference>